<sequence>MPTARQPSPDAERLVSIAGCCCVIVSFLSGRQPVLTATPNPGKIMPLADKLPATATL</sequence>
<evidence type="ECO:0000313" key="1">
    <source>
        <dbReference type="EMBL" id="MDQ4625005.1"/>
    </source>
</evidence>
<evidence type="ECO:0000313" key="2">
    <source>
        <dbReference type="Proteomes" id="UP001237592"/>
    </source>
</evidence>
<dbReference type="Proteomes" id="UP001237592">
    <property type="component" value="Unassembled WGS sequence"/>
</dbReference>
<name>A0ABU0XNA8_9BURK</name>
<dbReference type="RefSeq" id="WP_167468667.1">
    <property type="nucleotide sequence ID" value="NZ_CBCRWJ010000005.1"/>
</dbReference>
<dbReference type="EMBL" id="JAVFKP010000001">
    <property type="protein sequence ID" value="MDQ4625005.1"/>
    <property type="molecule type" value="Genomic_DNA"/>
</dbReference>
<comment type="caution">
    <text evidence="1">The sequence shown here is derived from an EMBL/GenBank/DDBJ whole genome shotgun (WGS) entry which is preliminary data.</text>
</comment>
<protein>
    <submittedName>
        <fullName evidence="1">Uncharacterized protein</fullName>
    </submittedName>
</protein>
<accession>A0ABU0XNA8</accession>
<gene>
    <name evidence="1" type="ORF">RB624_03770</name>
</gene>
<reference evidence="1 2" key="1">
    <citation type="submission" date="2023-08" db="EMBL/GenBank/DDBJ databases">
        <title>Draft genome sequence of Janthinobacterium lividum.</title>
        <authorList>
            <person name="Chun B.H."/>
            <person name="Lee Y."/>
        </authorList>
    </citation>
    <scope>NUCLEOTIDE SEQUENCE [LARGE SCALE GENOMIC DNA]</scope>
    <source>
        <strain evidence="1 2">AMJK</strain>
    </source>
</reference>
<keyword evidence="2" id="KW-1185">Reference proteome</keyword>
<organism evidence="1 2">
    <name type="scientific">Janthinobacterium lividum</name>
    <dbReference type="NCBI Taxonomy" id="29581"/>
    <lineage>
        <taxon>Bacteria</taxon>
        <taxon>Pseudomonadati</taxon>
        <taxon>Pseudomonadota</taxon>
        <taxon>Betaproteobacteria</taxon>
        <taxon>Burkholderiales</taxon>
        <taxon>Oxalobacteraceae</taxon>
        <taxon>Janthinobacterium</taxon>
    </lineage>
</organism>
<proteinExistence type="predicted"/>